<reference evidence="3" key="3">
    <citation type="submission" date="2020-07" db="EMBL/GenBank/DDBJ databases">
        <authorList>
            <person name="Yang C."/>
        </authorList>
    </citation>
    <scope>NUCLEOTIDE SEQUENCE</scope>
    <source>
        <strain evidence="3">Cx-624</strain>
    </source>
</reference>
<dbReference type="PROSITE" id="PS00166">
    <property type="entry name" value="ENOYL_COA_HYDRATASE"/>
    <property type="match status" value="1"/>
</dbReference>
<dbReference type="EMBL" id="CP059472">
    <property type="protein sequence ID" value="QMS97949.1"/>
    <property type="molecule type" value="Genomic_DNA"/>
</dbReference>
<name>A0A7D7R514_9FLAO</name>
<dbReference type="GO" id="GO:0016853">
    <property type="term" value="F:isomerase activity"/>
    <property type="evidence" value="ECO:0007669"/>
    <property type="project" value="UniProtKB-KW"/>
</dbReference>
<evidence type="ECO:0000313" key="4">
    <source>
        <dbReference type="EMBL" id="QMS97949.1"/>
    </source>
</evidence>
<dbReference type="CDD" id="cd06558">
    <property type="entry name" value="crotonase-like"/>
    <property type="match status" value="1"/>
</dbReference>
<dbReference type="SUPFAM" id="SSF52096">
    <property type="entry name" value="ClpP/crotonase"/>
    <property type="match status" value="1"/>
</dbReference>
<comment type="similarity">
    <text evidence="1 2">Belongs to the enoyl-CoA hydratase/isomerase family.</text>
</comment>
<dbReference type="EMBL" id="JACEUX010000002">
    <property type="protein sequence ID" value="MBA5246701.1"/>
    <property type="molecule type" value="Genomic_DNA"/>
</dbReference>
<sequence>MYTYSQFDVESHFGGRLKIAYLNQPETMNALTKPLLAELRDFVEFYNKDEDTRCIAIAGRGKAFSSGQNLAAIDFMNPEVNVPREVERIVLDYYNPLVMSIAYARKPVISLVNGPAVGAGAMLALICDFSVVSDRAYFSQAFSNIGLIPDTGGTYFLQKVLGRQMAHYMAYTGKKLSAEEAHRLGMVAEVWPEAEFEVKAMEMLETITNQPTTALSLTKRALRKSYDNSLKEQLDIESRYQSAASATEDFREGILAFSEKRKPVYKGK</sequence>
<evidence type="ECO:0000313" key="6">
    <source>
        <dbReference type="Proteomes" id="UP000539710"/>
    </source>
</evidence>
<dbReference type="InterPro" id="IPR014748">
    <property type="entry name" value="Enoyl-CoA_hydra_C"/>
</dbReference>
<dbReference type="AlphaFoldDB" id="A0A7D7R514"/>
<dbReference type="Proteomes" id="UP000539710">
    <property type="component" value="Unassembled WGS sequence"/>
</dbReference>
<dbReference type="Proteomes" id="UP000515349">
    <property type="component" value="Chromosome"/>
</dbReference>
<dbReference type="PANTHER" id="PTHR43459">
    <property type="entry name" value="ENOYL-COA HYDRATASE"/>
    <property type="match status" value="1"/>
</dbReference>
<dbReference type="PANTHER" id="PTHR43459:SF1">
    <property type="entry name" value="EG:BACN32G11.4 PROTEIN"/>
    <property type="match status" value="1"/>
</dbReference>
<dbReference type="InterPro" id="IPR018376">
    <property type="entry name" value="Enoyl-CoA_hyd/isom_CS"/>
</dbReference>
<proteinExistence type="inferred from homology"/>
<keyword evidence="3" id="KW-0413">Isomerase</keyword>
<evidence type="ECO:0000313" key="5">
    <source>
        <dbReference type="Proteomes" id="UP000515349"/>
    </source>
</evidence>
<reference evidence="6" key="2">
    <citation type="submission" date="2020-07" db="EMBL/GenBank/DDBJ databases">
        <title>Flavobacterium sp. xlx-214.</title>
        <authorList>
            <person name="Yang C."/>
        </authorList>
    </citation>
    <scope>NUCLEOTIDE SEQUENCE [LARGE SCALE GENOMIC DNA]</scope>
    <source>
        <strain evidence="6">CX-624</strain>
    </source>
</reference>
<evidence type="ECO:0000256" key="1">
    <source>
        <dbReference type="ARBA" id="ARBA00005254"/>
    </source>
</evidence>
<dbReference type="Gene3D" id="3.90.226.10">
    <property type="entry name" value="2-enoyl-CoA Hydratase, Chain A, domain 1"/>
    <property type="match status" value="1"/>
</dbReference>
<dbReference type="Pfam" id="PF00378">
    <property type="entry name" value="ECH_1"/>
    <property type="match status" value="1"/>
</dbReference>
<evidence type="ECO:0000256" key="2">
    <source>
        <dbReference type="RuleBase" id="RU003707"/>
    </source>
</evidence>
<dbReference type="InterPro" id="IPR029045">
    <property type="entry name" value="ClpP/crotonase-like_dom_sf"/>
</dbReference>
<dbReference type="RefSeq" id="WP_181886822.1">
    <property type="nucleotide sequence ID" value="NZ_CP059472.1"/>
</dbReference>
<dbReference type="KEGG" id="cbau:H1R16_09505"/>
<keyword evidence="6" id="KW-1185">Reference proteome</keyword>
<protein>
    <submittedName>
        <fullName evidence="4">Enoyl-CoA hydratase/isomerase family protein</fullName>
    </submittedName>
</protein>
<accession>A0A7D7R514</accession>
<organism evidence="4 5">
    <name type="scientific">Marnyiella aurantia</name>
    <dbReference type="NCBI Taxonomy" id="2758037"/>
    <lineage>
        <taxon>Bacteria</taxon>
        <taxon>Pseudomonadati</taxon>
        <taxon>Bacteroidota</taxon>
        <taxon>Flavobacteriia</taxon>
        <taxon>Flavobacteriales</taxon>
        <taxon>Weeksellaceae</taxon>
        <taxon>Marnyiella</taxon>
    </lineage>
</organism>
<gene>
    <name evidence="4" type="ORF">H1R16_09505</name>
    <name evidence="3" type="ORF">H2507_05935</name>
</gene>
<dbReference type="Gene3D" id="1.10.12.10">
    <property type="entry name" value="Lyase 2-enoyl-coa Hydratase, Chain A, domain 2"/>
    <property type="match status" value="1"/>
</dbReference>
<dbReference type="InterPro" id="IPR001753">
    <property type="entry name" value="Enoyl-CoA_hydra/iso"/>
</dbReference>
<reference evidence="4 5" key="1">
    <citation type="submission" date="2020-07" db="EMBL/GenBank/DDBJ databases">
        <title>Chryseobacterium sp.cx-624.</title>
        <authorList>
            <person name="Yang C."/>
        </authorList>
    </citation>
    <scope>NUCLEOTIDE SEQUENCE [LARGE SCALE GENOMIC DNA]</scope>
    <source>
        <strain evidence="5">cx-624</strain>
        <strain evidence="4">Cx-624</strain>
    </source>
</reference>
<evidence type="ECO:0000313" key="3">
    <source>
        <dbReference type="EMBL" id="MBA5246701.1"/>
    </source>
</evidence>